<dbReference type="RefSeq" id="WP_232184370.1">
    <property type="nucleotide sequence ID" value="NZ_JAIOAP010000002.1"/>
</dbReference>
<dbReference type="InterPro" id="IPR053161">
    <property type="entry name" value="Ulvan_degrading_GH"/>
</dbReference>
<sequence length="307" mass="35141">MNDGEWQRPREILQVDRAIRRMLDLPYRHGTMIQPWFSKKYNANAFEGKAPIELEYSFHMEELPKAPMFLVMERPDQFDASLNGIDLPSSEATEWWVDRCFTKIRIPASFCRLGSNTIVLKTYFHQGIDLESLYLLGEFGVQMDRGIPTITGMPELLSIGSITEQGFPFYGGKLTYILSANQAQEALRRLLSEGEQVRNGEVMLSVPNFEAACVKVRAPNRQEQLIAWQPYEAKLYEAEDRIEAETIHLDVILTRRNTFGPLHQLPLHAKFYAPESFLTEGEHFSKQYVLLPSGLLSAPKLTIKIEG</sequence>
<dbReference type="PANTHER" id="PTHR36848">
    <property type="entry name" value="DNA-BINDING PROTEIN (PUTATIVE SECRETED PROTEIN)-RELATED"/>
    <property type="match status" value="1"/>
</dbReference>
<proteinExistence type="predicted"/>
<comment type="caution">
    <text evidence="1">The sequence shown here is derived from an EMBL/GenBank/DDBJ whole genome shotgun (WGS) entry which is preliminary data.</text>
</comment>
<dbReference type="Proteomes" id="UP001493487">
    <property type="component" value="Unassembled WGS sequence"/>
</dbReference>
<dbReference type="PANTHER" id="PTHR36848:SF2">
    <property type="entry name" value="SECRETED PROTEIN"/>
    <property type="match status" value="1"/>
</dbReference>
<evidence type="ECO:0000313" key="1">
    <source>
        <dbReference type="EMBL" id="MEQ4483234.1"/>
    </source>
</evidence>
<protein>
    <recommendedName>
        <fullName evidence="3">Acetoacetate decarboxylase</fullName>
    </recommendedName>
</protein>
<keyword evidence="2" id="KW-1185">Reference proteome</keyword>
<reference evidence="1 2" key="1">
    <citation type="journal article" date="2023" name="Genome Announc.">
        <title>Pan-Genome Analyses of the Genus Cohnella and Proposal of the Novel Species Cohnella silvisoli sp. nov., Isolated from Forest Soil.</title>
        <authorList>
            <person name="Wang C."/>
            <person name="Mao L."/>
            <person name="Bao G."/>
            <person name="Zhu H."/>
        </authorList>
    </citation>
    <scope>NUCLEOTIDE SEQUENCE [LARGE SCALE GENOMIC DNA]</scope>
    <source>
        <strain evidence="1 2">NL03-T5-1</strain>
    </source>
</reference>
<gene>
    <name evidence="1" type="ORF">QJS35_12610</name>
</gene>
<organism evidence="1 2">
    <name type="scientific">Cohnella silvisoli</name>
    <dbReference type="NCBI Taxonomy" id="2873699"/>
    <lineage>
        <taxon>Bacteria</taxon>
        <taxon>Bacillati</taxon>
        <taxon>Bacillota</taxon>
        <taxon>Bacilli</taxon>
        <taxon>Bacillales</taxon>
        <taxon>Paenibacillaceae</taxon>
        <taxon>Cohnella</taxon>
    </lineage>
</organism>
<evidence type="ECO:0000313" key="2">
    <source>
        <dbReference type="Proteomes" id="UP001493487"/>
    </source>
</evidence>
<accession>A0ABV1KT74</accession>
<dbReference type="EMBL" id="JASKHM010000006">
    <property type="protein sequence ID" value="MEQ4483234.1"/>
    <property type="molecule type" value="Genomic_DNA"/>
</dbReference>
<evidence type="ECO:0008006" key="3">
    <source>
        <dbReference type="Google" id="ProtNLM"/>
    </source>
</evidence>
<name>A0ABV1KT74_9BACL</name>